<dbReference type="GO" id="GO:0000155">
    <property type="term" value="F:phosphorelay sensor kinase activity"/>
    <property type="evidence" value="ECO:0007669"/>
    <property type="project" value="InterPro"/>
</dbReference>
<dbReference type="AlphaFoldDB" id="A0A937KEE6"/>
<dbReference type="InterPro" id="IPR029016">
    <property type="entry name" value="GAF-like_dom_sf"/>
</dbReference>
<dbReference type="SUPFAM" id="SSF55785">
    <property type="entry name" value="PYP-like sensor domain (PAS domain)"/>
    <property type="match status" value="2"/>
</dbReference>
<dbReference type="Pfam" id="PF08447">
    <property type="entry name" value="PAS_3"/>
    <property type="match status" value="1"/>
</dbReference>
<evidence type="ECO:0000256" key="4">
    <source>
        <dbReference type="ARBA" id="ARBA00022679"/>
    </source>
</evidence>
<dbReference type="InterPro" id="IPR004358">
    <property type="entry name" value="Sig_transdc_His_kin-like_C"/>
</dbReference>
<name>A0A937KEE6_9BACT</name>
<dbReference type="SMART" id="SM00388">
    <property type="entry name" value="HisKA"/>
    <property type="match status" value="1"/>
</dbReference>
<dbReference type="InterPro" id="IPR000700">
    <property type="entry name" value="PAS-assoc_C"/>
</dbReference>
<dbReference type="SUPFAM" id="SSF55781">
    <property type="entry name" value="GAF domain-like"/>
    <property type="match status" value="1"/>
</dbReference>
<dbReference type="InterPro" id="IPR007891">
    <property type="entry name" value="CHASE3"/>
</dbReference>
<dbReference type="InterPro" id="IPR005467">
    <property type="entry name" value="His_kinase_dom"/>
</dbReference>
<keyword evidence="5" id="KW-0418">Kinase</keyword>
<evidence type="ECO:0000259" key="8">
    <source>
        <dbReference type="PROSITE" id="PS50113"/>
    </source>
</evidence>
<dbReference type="CDD" id="cd19410">
    <property type="entry name" value="HK9-like_sensor"/>
    <property type="match status" value="1"/>
</dbReference>
<dbReference type="Proteomes" id="UP000614216">
    <property type="component" value="Unassembled WGS sequence"/>
</dbReference>
<feature type="transmembrane region" description="Helical" evidence="6">
    <location>
        <begin position="186"/>
        <end position="207"/>
    </location>
</feature>
<keyword evidence="6" id="KW-0812">Transmembrane</keyword>
<dbReference type="CDD" id="cd00082">
    <property type="entry name" value="HisKA"/>
    <property type="match status" value="1"/>
</dbReference>
<dbReference type="FunFam" id="3.30.565.10:FF:000006">
    <property type="entry name" value="Sensor histidine kinase WalK"/>
    <property type="match status" value="1"/>
</dbReference>
<dbReference type="InterPro" id="IPR013656">
    <property type="entry name" value="PAS_4"/>
</dbReference>
<accession>A0A937KEE6</accession>
<evidence type="ECO:0000259" key="7">
    <source>
        <dbReference type="PROSITE" id="PS50109"/>
    </source>
</evidence>
<gene>
    <name evidence="9" type="ORF">JMN32_24570</name>
</gene>
<dbReference type="CDD" id="cd00130">
    <property type="entry name" value="PAS"/>
    <property type="match status" value="2"/>
</dbReference>
<sequence length="1040" mass="119537">MGKVYATLQMASIKSLRIIFGVIIGILLILSSVAYRSLNVFMENARWVNNTNISLRELEKVISYVKDGENAQRGYLLTQDSTYLTPYYNSKWMALSKVAMIDSLIIEDVQRPKVDSLSRLVEKQYAIIEEIIKRDKQEDFSEFGDSLLYAGRDNMAALRSLVNRMEDHEWKLLRERTSQQDYSSGIVPLLIFLSLVFAIIAVAYLFSQVYKSLKKRMVTEIELERNLMQLSEEVNTKELVQESLQKVLDNSGSEITFLKALRDERNEIFDFEIVLSNRKGEAKKQNGNNHSLLESYPGVKDTGLFEMYKEVVNTGRTQKKEVFYDKAGYNTWFDMSAVKLEDGCVTTSTDITERKRDAELIKENQRKFEAIFNQTFQFIGLLDHAGRWLDANHTSLALGDTPKESIIDEYLWNAPLWKQSQGSTQLLKNAVKRASDGDFVRYEMEISGGMRELLTIDFSLKPIKNDMGEVEMIILEGRDLSELKKAEAERSFTLKLSLIIANSNSFEEAVNRVFQQIAERFDLDYNEVWLPEENKLYMSDIFYARDPELEKFHEYSSSMVITGEQGFPANVMKTHKLEYIADISQVSDKHLIRKRQATELSFVSAFGIPIIFNSELVLVSVFFSKKPMKEIEDIINAITQISSSLGALLIRKRTQDEIEKNNIILAAAESMAKMGSWEWSLHQNKMKWSKGMYELYNTSPEDLTPTYDTFFKYLYDEDREHFEKELSEAVKHGTGYQVEFRVQLNNNEVRTHSALATPKIDSGGKVESFYGTVQDITRQKKFEHELLLKNQELKKSNENLEQFAYVASHDLQEPLRKIRAFGDRLVTKYAETLDERGLDYVSRMQGAAERMQSLIDDLLKYSRVARNIKSFAKVELNEVVDEVLGDLEVRIREHHAEIMVDQLPVIDGDNMQLRQLFQNLISNAIKFTPDDRSPLIIIKGKCIKGAEIKEQFDVNSNPMEYFVEIKIKDNGIGFDSKYAERIFNIFERLHGRNQFKGTGIGLAISQKVVQNHGGIIKASSKKGDGATFTIILPINNNNHE</sequence>
<dbReference type="Pfam" id="PF02518">
    <property type="entry name" value="HATPase_c"/>
    <property type="match status" value="1"/>
</dbReference>
<keyword evidence="6" id="KW-0472">Membrane</keyword>
<dbReference type="PANTHER" id="PTHR43304:SF1">
    <property type="entry name" value="PAC DOMAIN-CONTAINING PROTEIN"/>
    <property type="match status" value="1"/>
</dbReference>
<reference evidence="9" key="1">
    <citation type="submission" date="2021-01" db="EMBL/GenBank/DDBJ databases">
        <title>Fulvivirga kasyanovii gen. nov., sp nov., a novel member of the phylum Bacteroidetes isolated from seawater in a mussel farm.</title>
        <authorList>
            <person name="Zhao L.-H."/>
            <person name="Wang Z.-J."/>
        </authorList>
    </citation>
    <scope>NUCLEOTIDE SEQUENCE</scope>
    <source>
        <strain evidence="9">29W222</strain>
    </source>
</reference>
<feature type="domain" description="PAC" evidence="8">
    <location>
        <begin position="433"/>
        <end position="492"/>
    </location>
</feature>
<evidence type="ECO:0000313" key="10">
    <source>
        <dbReference type="Proteomes" id="UP000614216"/>
    </source>
</evidence>
<comment type="caution">
    <text evidence="9">The sequence shown here is derived from an EMBL/GenBank/DDBJ whole genome shotgun (WGS) entry which is preliminary data.</text>
</comment>
<dbReference type="PROSITE" id="PS50109">
    <property type="entry name" value="HIS_KIN"/>
    <property type="match status" value="1"/>
</dbReference>
<organism evidence="9 10">
    <name type="scientific">Fulvivirga marina</name>
    <dbReference type="NCBI Taxonomy" id="2494733"/>
    <lineage>
        <taxon>Bacteria</taxon>
        <taxon>Pseudomonadati</taxon>
        <taxon>Bacteroidota</taxon>
        <taxon>Cytophagia</taxon>
        <taxon>Cytophagales</taxon>
        <taxon>Fulvivirgaceae</taxon>
        <taxon>Fulvivirga</taxon>
    </lineage>
</organism>
<feature type="transmembrane region" description="Helical" evidence="6">
    <location>
        <begin position="600"/>
        <end position="623"/>
    </location>
</feature>
<dbReference type="InterPro" id="IPR036890">
    <property type="entry name" value="HATPase_C_sf"/>
</dbReference>
<evidence type="ECO:0000256" key="5">
    <source>
        <dbReference type="ARBA" id="ARBA00022777"/>
    </source>
</evidence>
<dbReference type="InterPro" id="IPR003661">
    <property type="entry name" value="HisK_dim/P_dom"/>
</dbReference>
<feature type="domain" description="PAC" evidence="8">
    <location>
        <begin position="736"/>
        <end position="788"/>
    </location>
</feature>
<evidence type="ECO:0000256" key="2">
    <source>
        <dbReference type="ARBA" id="ARBA00012438"/>
    </source>
</evidence>
<dbReference type="Gene3D" id="2.10.70.100">
    <property type="match status" value="1"/>
</dbReference>
<dbReference type="InterPro" id="IPR000014">
    <property type="entry name" value="PAS"/>
</dbReference>
<dbReference type="EMBL" id="JAEUGD010000066">
    <property type="protein sequence ID" value="MBL6449509.1"/>
    <property type="molecule type" value="Genomic_DNA"/>
</dbReference>
<dbReference type="InterPro" id="IPR052162">
    <property type="entry name" value="Sensor_kinase/Photoreceptor"/>
</dbReference>
<dbReference type="PROSITE" id="PS50113">
    <property type="entry name" value="PAC"/>
    <property type="match status" value="2"/>
</dbReference>
<dbReference type="PANTHER" id="PTHR43304">
    <property type="entry name" value="PHYTOCHROME-LIKE PROTEIN CPH1"/>
    <property type="match status" value="1"/>
</dbReference>
<dbReference type="InterPro" id="IPR013655">
    <property type="entry name" value="PAS_fold_3"/>
</dbReference>
<evidence type="ECO:0000256" key="3">
    <source>
        <dbReference type="ARBA" id="ARBA00022553"/>
    </source>
</evidence>
<dbReference type="Pfam" id="PF08448">
    <property type="entry name" value="PAS_4"/>
    <property type="match status" value="1"/>
</dbReference>
<keyword evidence="10" id="KW-1185">Reference proteome</keyword>
<keyword evidence="3" id="KW-0597">Phosphoprotein</keyword>
<evidence type="ECO:0000256" key="1">
    <source>
        <dbReference type="ARBA" id="ARBA00000085"/>
    </source>
</evidence>
<dbReference type="EC" id="2.7.13.3" evidence="2"/>
<keyword evidence="4" id="KW-0808">Transferase</keyword>
<dbReference type="Pfam" id="PF00512">
    <property type="entry name" value="HisKA"/>
    <property type="match status" value="1"/>
</dbReference>
<dbReference type="SUPFAM" id="SSF55874">
    <property type="entry name" value="ATPase domain of HSP90 chaperone/DNA topoisomerase II/histidine kinase"/>
    <property type="match status" value="1"/>
</dbReference>
<dbReference type="Gene3D" id="1.10.287.130">
    <property type="match status" value="1"/>
</dbReference>
<dbReference type="InterPro" id="IPR036097">
    <property type="entry name" value="HisK_dim/P_sf"/>
</dbReference>
<dbReference type="Gene3D" id="3.30.450.40">
    <property type="match status" value="1"/>
</dbReference>
<evidence type="ECO:0000313" key="9">
    <source>
        <dbReference type="EMBL" id="MBL6449509.1"/>
    </source>
</evidence>
<feature type="transmembrane region" description="Helical" evidence="6">
    <location>
        <begin position="18"/>
        <end position="38"/>
    </location>
</feature>
<protein>
    <recommendedName>
        <fullName evidence="2">histidine kinase</fullName>
        <ecNumber evidence="2">2.7.13.3</ecNumber>
    </recommendedName>
</protein>
<proteinExistence type="predicted"/>
<dbReference type="Gene3D" id="3.30.565.10">
    <property type="entry name" value="Histidine kinase-like ATPase, C-terminal domain"/>
    <property type="match status" value="1"/>
</dbReference>
<dbReference type="InterPro" id="IPR003594">
    <property type="entry name" value="HATPase_dom"/>
</dbReference>
<dbReference type="RefSeq" id="WP_202859027.1">
    <property type="nucleotide sequence ID" value="NZ_JAEUGD010000066.1"/>
</dbReference>
<dbReference type="Gene3D" id="3.30.450.20">
    <property type="entry name" value="PAS domain"/>
    <property type="match status" value="3"/>
</dbReference>
<dbReference type="SUPFAM" id="SSF47384">
    <property type="entry name" value="Homodimeric domain of signal transducing histidine kinase"/>
    <property type="match status" value="1"/>
</dbReference>
<evidence type="ECO:0000256" key="6">
    <source>
        <dbReference type="SAM" id="Phobius"/>
    </source>
</evidence>
<dbReference type="Pfam" id="PF05227">
    <property type="entry name" value="CHASE3"/>
    <property type="match status" value="1"/>
</dbReference>
<feature type="domain" description="Histidine kinase" evidence="7">
    <location>
        <begin position="806"/>
        <end position="1036"/>
    </location>
</feature>
<keyword evidence="6" id="KW-1133">Transmembrane helix</keyword>
<dbReference type="PRINTS" id="PR00344">
    <property type="entry name" value="BCTRLSENSOR"/>
</dbReference>
<dbReference type="SMART" id="SM00091">
    <property type="entry name" value="PAS"/>
    <property type="match status" value="2"/>
</dbReference>
<dbReference type="SMART" id="SM00387">
    <property type="entry name" value="HATPase_c"/>
    <property type="match status" value="1"/>
</dbReference>
<dbReference type="InterPro" id="IPR035965">
    <property type="entry name" value="PAS-like_dom_sf"/>
</dbReference>
<comment type="catalytic activity">
    <reaction evidence="1">
        <text>ATP + protein L-histidine = ADP + protein N-phospho-L-histidine.</text>
        <dbReference type="EC" id="2.7.13.3"/>
    </reaction>
</comment>